<name>A0ABR3FG22_9AGAR</name>
<proteinExistence type="predicted"/>
<sequence length="508" mass="57498">MEGLRSGPAQERSLDFPDEVWDQVLSNEVDVKGLHAIVTSNVRLHLLALPTLLKELQWKNAEAFRSNFTLWERASNQSLTGLHGRLTIDTCLFQQPTSIVVGDPLNRPTSSSESFNFPAMFRLFPSFPNLSILCFAKIQIPFRTLSSALSGLNSLTTLILIDVSEEPRPLNSADPVDVYRDRVSFPRIRHLQIEGRYSITPFQTTLITVLTLFSLQSIETLKLDWFAFRSIWTHLLRVLDPRFPTDLVFDIPTHGGPGARTVRVSRPPRLVSFTLLLSGRVYWGYYGFEEPHRAAKHLVHFLGRCGDFLEQLHIDGWVGGQYGFIDRITLPLLSTYSGPMHLMSYIQTNLSPLSRLTVSPSVHYENELTRLVTRVGSFPRIIRFEIAFKSLTTSILTSVKDLLPNLEELFIFVARSTLSLDNMLAVGQHVLRGLGSLQVVHLYAPLSPALDFSREETLAIIGTWSRYTSVLREVRLSGDFYFFKSVGGMWTSSRKVAEGWEGHLLYGQ</sequence>
<evidence type="ECO:0008006" key="3">
    <source>
        <dbReference type="Google" id="ProtNLM"/>
    </source>
</evidence>
<protein>
    <recommendedName>
        <fullName evidence="3">F-box domain-containing protein</fullName>
    </recommendedName>
</protein>
<comment type="caution">
    <text evidence="1">The sequence shown here is derived from an EMBL/GenBank/DDBJ whole genome shotgun (WGS) entry which is preliminary data.</text>
</comment>
<dbReference type="EMBL" id="JBAHYK010000415">
    <property type="protein sequence ID" value="KAL0574253.1"/>
    <property type="molecule type" value="Genomic_DNA"/>
</dbReference>
<gene>
    <name evidence="1" type="ORF">V5O48_007700</name>
</gene>
<dbReference type="SUPFAM" id="SSF52047">
    <property type="entry name" value="RNI-like"/>
    <property type="match status" value="1"/>
</dbReference>
<organism evidence="1 2">
    <name type="scientific">Marasmius crinis-equi</name>
    <dbReference type="NCBI Taxonomy" id="585013"/>
    <lineage>
        <taxon>Eukaryota</taxon>
        <taxon>Fungi</taxon>
        <taxon>Dikarya</taxon>
        <taxon>Basidiomycota</taxon>
        <taxon>Agaricomycotina</taxon>
        <taxon>Agaricomycetes</taxon>
        <taxon>Agaricomycetidae</taxon>
        <taxon>Agaricales</taxon>
        <taxon>Marasmiineae</taxon>
        <taxon>Marasmiaceae</taxon>
        <taxon>Marasmius</taxon>
    </lineage>
</organism>
<accession>A0ABR3FG22</accession>
<evidence type="ECO:0000313" key="2">
    <source>
        <dbReference type="Proteomes" id="UP001465976"/>
    </source>
</evidence>
<dbReference type="Proteomes" id="UP001465976">
    <property type="component" value="Unassembled WGS sequence"/>
</dbReference>
<reference evidence="1 2" key="1">
    <citation type="submission" date="2024-02" db="EMBL/GenBank/DDBJ databases">
        <title>A draft genome for the cacao thread blight pathogen Marasmius crinis-equi.</title>
        <authorList>
            <person name="Cohen S.P."/>
            <person name="Baruah I.K."/>
            <person name="Amoako-Attah I."/>
            <person name="Bukari Y."/>
            <person name="Meinhardt L.W."/>
            <person name="Bailey B.A."/>
        </authorList>
    </citation>
    <scope>NUCLEOTIDE SEQUENCE [LARGE SCALE GENOMIC DNA]</scope>
    <source>
        <strain evidence="1 2">GH-76</strain>
    </source>
</reference>
<keyword evidence="2" id="KW-1185">Reference proteome</keyword>
<evidence type="ECO:0000313" key="1">
    <source>
        <dbReference type="EMBL" id="KAL0574253.1"/>
    </source>
</evidence>